<dbReference type="GO" id="GO:0004659">
    <property type="term" value="F:prenyltransferase activity"/>
    <property type="evidence" value="ECO:0007669"/>
    <property type="project" value="InterPro"/>
</dbReference>
<dbReference type="EMBL" id="AUZJ01000071">
    <property type="protein sequence ID" value="ERF59411.1"/>
    <property type="molecule type" value="Genomic_DNA"/>
</dbReference>
<evidence type="ECO:0000256" key="3">
    <source>
        <dbReference type="RuleBase" id="RU004466"/>
    </source>
</evidence>
<dbReference type="GO" id="GO:0046872">
    <property type="term" value="F:metal ion binding"/>
    <property type="evidence" value="ECO:0007669"/>
    <property type="project" value="UniProtKB-KW"/>
</dbReference>
<dbReference type="AlphaFoldDB" id="U2MB31"/>
<protein>
    <submittedName>
        <fullName evidence="4">Polyprenyl synthetase</fullName>
    </submittedName>
</protein>
<dbReference type="eggNOG" id="COG0142">
    <property type="taxonomic scope" value="Bacteria"/>
</dbReference>
<dbReference type="PROSITE" id="PS00444">
    <property type="entry name" value="POLYPRENYL_SYNTHASE_2"/>
    <property type="match status" value="1"/>
</dbReference>
<comment type="caution">
    <text evidence="4">The sequence shown here is derived from an EMBL/GenBank/DDBJ whole genome shotgun (WGS) entry which is preliminary data.</text>
</comment>
<dbReference type="InterPro" id="IPR000092">
    <property type="entry name" value="Polyprenyl_synt"/>
</dbReference>
<organism evidence="4 6">
    <name type="scientific">Treponema socranskii subsp. socranskii VPI DR56BR1116 = ATCC 35536</name>
    <dbReference type="NCBI Taxonomy" id="1125725"/>
    <lineage>
        <taxon>Bacteria</taxon>
        <taxon>Pseudomonadati</taxon>
        <taxon>Spirochaetota</taxon>
        <taxon>Spirochaetia</taxon>
        <taxon>Spirochaetales</taxon>
        <taxon>Treponemataceae</taxon>
        <taxon>Treponema</taxon>
    </lineage>
</organism>
<dbReference type="GO" id="GO:0008299">
    <property type="term" value="P:isoprenoid biosynthetic process"/>
    <property type="evidence" value="ECO:0007669"/>
    <property type="project" value="InterPro"/>
</dbReference>
<accession>U2MB31</accession>
<dbReference type="PROSITE" id="PS00723">
    <property type="entry name" value="POLYPRENYL_SYNTHASE_1"/>
    <property type="match status" value="1"/>
</dbReference>
<keyword evidence="2" id="KW-0460">Magnesium</keyword>
<name>U2MB31_TRESO</name>
<dbReference type="Proteomes" id="UP000016412">
    <property type="component" value="Unassembled WGS sequence"/>
</dbReference>
<evidence type="ECO:0000256" key="1">
    <source>
        <dbReference type="ARBA" id="ARBA00022723"/>
    </source>
</evidence>
<evidence type="ECO:0000313" key="4">
    <source>
        <dbReference type="EMBL" id="ERF59411.1"/>
    </source>
</evidence>
<dbReference type="CDD" id="cd00685">
    <property type="entry name" value="Trans_IPPS_HT"/>
    <property type="match status" value="1"/>
</dbReference>
<keyword evidence="3" id="KW-0808">Transferase</keyword>
<dbReference type="Proteomes" id="UP000016646">
    <property type="component" value="Unassembled WGS sequence"/>
</dbReference>
<evidence type="ECO:0000313" key="5">
    <source>
        <dbReference type="EMBL" id="ERJ98909.1"/>
    </source>
</evidence>
<dbReference type="SFLD" id="SFLDS00005">
    <property type="entry name" value="Isoprenoid_Synthase_Type_I"/>
    <property type="match status" value="1"/>
</dbReference>
<dbReference type="PATRIC" id="fig|1125725.3.peg.2638"/>
<dbReference type="EMBL" id="AVQI01000079">
    <property type="protein sequence ID" value="ERJ98909.1"/>
    <property type="molecule type" value="Genomic_DNA"/>
</dbReference>
<keyword evidence="7" id="KW-1185">Reference proteome</keyword>
<dbReference type="Gene3D" id="1.10.600.10">
    <property type="entry name" value="Farnesyl Diphosphate Synthase"/>
    <property type="match status" value="1"/>
</dbReference>
<evidence type="ECO:0000256" key="2">
    <source>
        <dbReference type="ARBA" id="ARBA00022842"/>
    </source>
</evidence>
<evidence type="ECO:0000313" key="7">
    <source>
        <dbReference type="Proteomes" id="UP000016646"/>
    </source>
</evidence>
<comment type="similarity">
    <text evidence="3">Belongs to the FPP/GGPP synthase family.</text>
</comment>
<dbReference type="PANTHER" id="PTHR12001">
    <property type="entry name" value="GERANYLGERANYL PYROPHOSPHATE SYNTHASE"/>
    <property type="match status" value="1"/>
</dbReference>
<dbReference type="InterPro" id="IPR008949">
    <property type="entry name" value="Isoprenoid_synthase_dom_sf"/>
</dbReference>
<reference evidence="6 7" key="1">
    <citation type="submission" date="2013-08" db="EMBL/GenBank/DDBJ databases">
        <authorList>
            <person name="Durkin A.S."/>
            <person name="Haft D.R."/>
            <person name="McCorrison J."/>
            <person name="Torralba M."/>
            <person name="Gillis M."/>
            <person name="Haft D.H."/>
            <person name="Methe B."/>
            <person name="Sutton G."/>
            <person name="Nelson K.E."/>
        </authorList>
    </citation>
    <scope>NUCLEOTIDE SEQUENCE [LARGE SCALE GENOMIC DNA]</scope>
    <source>
        <strain evidence="5 7">ATCC 35536</strain>
        <strain evidence="4 6">VPI DR56BR1116</strain>
    </source>
</reference>
<dbReference type="PANTHER" id="PTHR12001:SF44">
    <property type="entry name" value="GERANYLGERANYL PYROPHOSPHATE SYNTHASE"/>
    <property type="match status" value="1"/>
</dbReference>
<dbReference type="STRING" id="1125725.HMPREF1325_0889"/>
<evidence type="ECO:0000313" key="6">
    <source>
        <dbReference type="Proteomes" id="UP000016412"/>
    </source>
</evidence>
<proteinExistence type="inferred from homology"/>
<sequence>MLYIISMDSVFSSRLARIEASLENALASDAAWKLASFGSLSSGVRDTHIDCLTDPCKSLITLGGKRWRPLLLVLCAEHARAFYGSRSLLSEDETYSLSPLVEFVHTASLIHDDIEDSSDMRRGKPAAHISYGIDAALNAASWLYFEAPVCVDRLTVSPEVKAKLYALYANEVRRLHLGQAADILWHKNRELFPSIEEYSAMVQNKTGTLASFAAKAGTLAGGGSDEEIERSGKTAAEIGEAFQILDDVQNLTTGNPGKKRGDDIVEGKKSLPVLLHIESHPGDKARIARFFAEAQRDGIDSPAVEACISLLEQSGAVERAFEKGKTLVREKSAELAALYGASSEAETPQLIIDLFASMIKKQESDYVREKMHA</sequence>
<dbReference type="Pfam" id="PF00348">
    <property type="entry name" value="polyprenyl_synt"/>
    <property type="match status" value="1"/>
</dbReference>
<dbReference type="InterPro" id="IPR033749">
    <property type="entry name" value="Polyprenyl_synt_CS"/>
</dbReference>
<gene>
    <name evidence="5" type="ORF">HMPREF0860_1874</name>
    <name evidence="4" type="ORF">HMPREF1325_0889</name>
</gene>
<keyword evidence="1" id="KW-0479">Metal-binding</keyword>
<dbReference type="SUPFAM" id="SSF48576">
    <property type="entry name" value="Terpenoid synthases"/>
    <property type="match status" value="1"/>
</dbReference>